<dbReference type="SUPFAM" id="SSF53756">
    <property type="entry name" value="UDP-Glycosyltransferase/glycogen phosphorylase"/>
    <property type="match status" value="1"/>
</dbReference>
<dbReference type="GO" id="GO:0009103">
    <property type="term" value="P:lipopolysaccharide biosynthetic process"/>
    <property type="evidence" value="ECO:0007669"/>
    <property type="project" value="TreeGrafter"/>
</dbReference>
<organism evidence="4 5">
    <name type="scientific">Tistrella mobilis</name>
    <dbReference type="NCBI Taxonomy" id="171437"/>
    <lineage>
        <taxon>Bacteria</taxon>
        <taxon>Pseudomonadati</taxon>
        <taxon>Pseudomonadota</taxon>
        <taxon>Alphaproteobacteria</taxon>
        <taxon>Geminicoccales</taxon>
        <taxon>Geminicoccaceae</taxon>
        <taxon>Tistrella</taxon>
    </lineage>
</organism>
<evidence type="ECO:0000259" key="3">
    <source>
        <dbReference type="Pfam" id="PF13439"/>
    </source>
</evidence>
<dbReference type="EMBL" id="LPZR01000176">
    <property type="protein sequence ID" value="KYO51287.1"/>
    <property type="molecule type" value="Genomic_DNA"/>
</dbReference>
<sequence length="343" mass="37237">MFARAGVVPATALPTNLRIVEVPDFPGRFHRVIWEQTVLPRLARRHGVDLMFSPANAGPVLGNFRKVVTIHDFMYAIIPACVDRQQARFRRVMDRLTVLTADAVIVVSETTAVDFRNRGLWIGNRLHVVPEAAGQGFGPDDPEDNTLVADHGPFIMMVASVLPHKSPQTVVQAAAELWRRQGIRTVIMGTDPYGVLAATLAESGDTGITRLQRVPTPVLAAHYRRAMCLVIPSEYEGFGLPVLEAQLCGCPVVTTRRGALPEVAGDAALYIEPGDPAGLVAAVSRLSADQALRAELIARGRLNAERFSWRKAAEQTAAVFDACLVSRPGILHLRARKSGQAGH</sequence>
<proteinExistence type="predicted"/>
<dbReference type="InterPro" id="IPR028098">
    <property type="entry name" value="Glyco_trans_4-like_N"/>
</dbReference>
<dbReference type="Pfam" id="PF00534">
    <property type="entry name" value="Glycos_transf_1"/>
    <property type="match status" value="1"/>
</dbReference>
<name>A0A161R1I0_9PROT</name>
<evidence type="ECO:0000313" key="4">
    <source>
        <dbReference type="EMBL" id="KYO51287.1"/>
    </source>
</evidence>
<dbReference type="Proteomes" id="UP000075787">
    <property type="component" value="Unassembled WGS sequence"/>
</dbReference>
<dbReference type="PANTHER" id="PTHR46401">
    <property type="entry name" value="GLYCOSYLTRANSFERASE WBBK-RELATED"/>
    <property type="match status" value="1"/>
</dbReference>
<protein>
    <submittedName>
        <fullName evidence="4">Uncharacterized protein</fullName>
    </submittedName>
</protein>
<reference evidence="4 5" key="1">
    <citation type="submission" date="2015-12" db="EMBL/GenBank/DDBJ databases">
        <title>Genome sequence of Tistrella mobilis MCCC 1A02139.</title>
        <authorList>
            <person name="Lu L."/>
            <person name="Lai Q."/>
            <person name="Shao Z."/>
            <person name="Qian P."/>
        </authorList>
    </citation>
    <scope>NUCLEOTIDE SEQUENCE [LARGE SCALE GENOMIC DNA]</scope>
    <source>
        <strain evidence="4 5">MCCC 1A02139</strain>
    </source>
</reference>
<dbReference type="PANTHER" id="PTHR46401:SF2">
    <property type="entry name" value="GLYCOSYLTRANSFERASE WBBK-RELATED"/>
    <property type="match status" value="1"/>
</dbReference>
<evidence type="ECO:0000256" key="1">
    <source>
        <dbReference type="ARBA" id="ARBA00022679"/>
    </source>
</evidence>
<feature type="domain" description="Glycosyltransferase subfamily 4-like N-terminal" evidence="3">
    <location>
        <begin position="22"/>
        <end position="130"/>
    </location>
</feature>
<dbReference type="CDD" id="cd03809">
    <property type="entry name" value="GT4_MtfB-like"/>
    <property type="match status" value="1"/>
</dbReference>
<dbReference type="Pfam" id="PF13439">
    <property type="entry name" value="Glyco_transf_4"/>
    <property type="match status" value="1"/>
</dbReference>
<dbReference type="InterPro" id="IPR001296">
    <property type="entry name" value="Glyco_trans_1"/>
</dbReference>
<keyword evidence="1" id="KW-0808">Transferase</keyword>
<gene>
    <name evidence="4" type="ORF">AUP44_09480</name>
</gene>
<evidence type="ECO:0000259" key="2">
    <source>
        <dbReference type="Pfam" id="PF00534"/>
    </source>
</evidence>
<evidence type="ECO:0000313" key="5">
    <source>
        <dbReference type="Proteomes" id="UP000075787"/>
    </source>
</evidence>
<dbReference type="AlphaFoldDB" id="A0A161R1I0"/>
<dbReference type="Gene3D" id="3.40.50.2000">
    <property type="entry name" value="Glycogen Phosphorylase B"/>
    <property type="match status" value="2"/>
</dbReference>
<dbReference type="GO" id="GO:0016757">
    <property type="term" value="F:glycosyltransferase activity"/>
    <property type="evidence" value="ECO:0007669"/>
    <property type="project" value="InterPro"/>
</dbReference>
<accession>A0A161R1I0</accession>
<comment type="caution">
    <text evidence="4">The sequence shown here is derived from an EMBL/GenBank/DDBJ whole genome shotgun (WGS) entry which is preliminary data.</text>
</comment>
<feature type="domain" description="Glycosyl transferase family 1" evidence="2">
    <location>
        <begin position="150"/>
        <end position="301"/>
    </location>
</feature>